<protein>
    <submittedName>
        <fullName evidence="2">Uncharacterized protein</fullName>
    </submittedName>
</protein>
<dbReference type="KEGG" id="epa:110245151"/>
<keyword evidence="3" id="KW-1185">Reference proteome</keyword>
<feature type="region of interest" description="Disordered" evidence="1">
    <location>
        <begin position="24"/>
        <end position="51"/>
    </location>
</feature>
<dbReference type="GeneID" id="110245151"/>
<dbReference type="Gene3D" id="3.90.175.10">
    <property type="entry name" value="Diphtheria Toxin, domain 1"/>
    <property type="match status" value="1"/>
</dbReference>
<sequence length="499" mass="57219">MYINDKMRDEYGTRSSYSTSVAIGNVKNHKVTRKRSKQDNSHPNDIKSAPATIRKYRRSCDTTQIEKTFSTDSLLSCVSDLGPVWHEKDISDTISLRQYFTVHHDNDNAAVSSLSADKASLKSDEKDSRYLGSLESRHPCDDQNRDDKRYSTYSFLQVLTILGLQNCCVDDISRLPRDLRHHRDDEDWIMIFLEKNFYAIQDENFRQNLSEDLLDKIGFVRGSNAVLTILARSKTFLPKHLDAIDTVKRFVVDELRYSPDFSNKEDCQKVRQKQKEPKETFAVDSAITLEGNILEKIVHSKQVKVKIEELSQDNQTEVWFHGTDSQSAFDISWRGIIVSSGSPKRDFSDGKGFYLTNNFEDAKKWAFSITRKPAVLIFKIPKSCLETAKKLNLFKKSQKNPTWQEIVNANRSGILSWKMRTTLEEYDYIEGPVSVATESNSVQDVDSGAPTMTLRKARPQSHQICIINEDFADAIDEYISNVVLYNVLREQDLSQAKTN</sequence>
<evidence type="ECO:0000256" key="1">
    <source>
        <dbReference type="SAM" id="MobiDB-lite"/>
    </source>
</evidence>
<dbReference type="Pfam" id="PF13151">
    <property type="entry name" value="DUF3990"/>
    <property type="match status" value="1"/>
</dbReference>
<dbReference type="RefSeq" id="XP_020907067.1">
    <property type="nucleotide sequence ID" value="XM_021051408.2"/>
</dbReference>
<reference evidence="2" key="1">
    <citation type="submission" date="2022-11" db="UniProtKB">
        <authorList>
            <consortium name="EnsemblMetazoa"/>
        </authorList>
    </citation>
    <scope>IDENTIFICATION</scope>
</reference>
<dbReference type="InterPro" id="IPR025051">
    <property type="entry name" value="DUF3990"/>
</dbReference>
<dbReference type="EnsemblMetazoa" id="XM_021051408.2">
    <property type="protein sequence ID" value="XP_020907067.1"/>
    <property type="gene ID" value="LOC110245151"/>
</dbReference>
<dbReference type="AlphaFoldDB" id="A0A913XM61"/>
<organism evidence="2 3">
    <name type="scientific">Exaiptasia diaphana</name>
    <name type="common">Tropical sea anemone</name>
    <name type="synonym">Aiptasia pulchella</name>
    <dbReference type="NCBI Taxonomy" id="2652724"/>
    <lineage>
        <taxon>Eukaryota</taxon>
        <taxon>Metazoa</taxon>
        <taxon>Cnidaria</taxon>
        <taxon>Anthozoa</taxon>
        <taxon>Hexacorallia</taxon>
        <taxon>Actiniaria</taxon>
        <taxon>Aiptasiidae</taxon>
        <taxon>Exaiptasia</taxon>
    </lineage>
</organism>
<name>A0A913XM61_EXADI</name>
<dbReference type="SUPFAM" id="SSF56399">
    <property type="entry name" value="ADP-ribosylation"/>
    <property type="match status" value="1"/>
</dbReference>
<evidence type="ECO:0000313" key="3">
    <source>
        <dbReference type="Proteomes" id="UP000887567"/>
    </source>
</evidence>
<proteinExistence type="predicted"/>
<accession>A0A913XM61</accession>
<evidence type="ECO:0000313" key="2">
    <source>
        <dbReference type="EnsemblMetazoa" id="XP_020907067.1"/>
    </source>
</evidence>
<dbReference type="OrthoDB" id="2326767at2759"/>
<feature type="compositionally biased region" description="Basic residues" evidence="1">
    <location>
        <begin position="27"/>
        <end position="36"/>
    </location>
</feature>
<dbReference type="Proteomes" id="UP000887567">
    <property type="component" value="Unplaced"/>
</dbReference>